<feature type="transmembrane region" description="Helical" evidence="1">
    <location>
        <begin position="116"/>
        <end position="143"/>
    </location>
</feature>
<organism evidence="2 3">
    <name type="scientific">Actinoplanes flavus</name>
    <dbReference type="NCBI Taxonomy" id="2820290"/>
    <lineage>
        <taxon>Bacteria</taxon>
        <taxon>Bacillati</taxon>
        <taxon>Actinomycetota</taxon>
        <taxon>Actinomycetes</taxon>
        <taxon>Micromonosporales</taxon>
        <taxon>Micromonosporaceae</taxon>
        <taxon>Actinoplanes</taxon>
    </lineage>
</organism>
<dbReference type="InterPro" id="IPR021315">
    <property type="entry name" value="Gap/Sap"/>
</dbReference>
<reference evidence="2 3" key="1">
    <citation type="submission" date="2021-03" db="EMBL/GenBank/DDBJ databases">
        <title>Actinoplanes flavus sp. nov., a novel actinomycete isolated from Coconut Palm rhizosphere soil.</title>
        <authorList>
            <person name="Luo X."/>
        </authorList>
    </citation>
    <scope>NUCLEOTIDE SEQUENCE [LARGE SCALE GENOMIC DNA]</scope>
    <source>
        <strain evidence="2 3">NEAU-H7</strain>
    </source>
</reference>
<dbReference type="Proteomes" id="UP000679690">
    <property type="component" value="Unassembled WGS sequence"/>
</dbReference>
<proteinExistence type="predicted"/>
<feature type="transmembrane region" description="Helical" evidence="1">
    <location>
        <begin position="196"/>
        <end position="219"/>
    </location>
</feature>
<dbReference type="Pfam" id="PF11139">
    <property type="entry name" value="SfLAP"/>
    <property type="match status" value="1"/>
</dbReference>
<keyword evidence="1" id="KW-1133">Transmembrane helix</keyword>
<evidence type="ECO:0000256" key="1">
    <source>
        <dbReference type="SAM" id="Phobius"/>
    </source>
</evidence>
<comment type="caution">
    <text evidence="2">The sequence shown here is derived from an EMBL/GenBank/DDBJ whole genome shotgun (WGS) entry which is preliminary data.</text>
</comment>
<dbReference type="EMBL" id="JAGFNS010000008">
    <property type="protein sequence ID" value="MBO3738808.1"/>
    <property type="molecule type" value="Genomic_DNA"/>
</dbReference>
<feature type="transmembrane region" description="Helical" evidence="1">
    <location>
        <begin position="155"/>
        <end position="175"/>
    </location>
</feature>
<name>A0ABS3UJ61_9ACTN</name>
<protein>
    <submittedName>
        <fullName evidence="2">GAP family protein</fullName>
    </submittedName>
</protein>
<keyword evidence="3" id="KW-1185">Reference proteome</keyword>
<feature type="transmembrane region" description="Helical" evidence="1">
    <location>
        <begin position="78"/>
        <end position="95"/>
    </location>
</feature>
<feature type="transmembrane region" description="Helical" evidence="1">
    <location>
        <begin position="41"/>
        <end position="63"/>
    </location>
</feature>
<gene>
    <name evidence="2" type="ORF">J5X75_14875</name>
</gene>
<feature type="transmembrane region" description="Helical" evidence="1">
    <location>
        <begin position="6"/>
        <end position="29"/>
    </location>
</feature>
<evidence type="ECO:0000313" key="2">
    <source>
        <dbReference type="EMBL" id="MBO3738808.1"/>
    </source>
</evidence>
<accession>A0ABS3UJ61</accession>
<keyword evidence="1" id="KW-0812">Transmembrane</keyword>
<keyword evidence="1" id="KW-0472">Membrane</keyword>
<sequence length="220" mass="23367">MADMDLASLVVLALIDSTSFGTLLIPIWFLIQPGPVRASRVLFFLGTVALFYFGIGVAAALGADRFVPQLTRLLDSRPVLWALLAIGVGMFFYSFRMDGRKKPLPTPPLEGSLLPLAGLALAAAAAEVTTMLPYIAAIGLITASSMNAAQITLTMAGYCLVMITPAVALLGVRLATGKRLLPVLTRFSEWLARSDMMGWVVGIVGFLLARYAAAGLHLIG</sequence>
<evidence type="ECO:0000313" key="3">
    <source>
        <dbReference type="Proteomes" id="UP000679690"/>
    </source>
</evidence>